<gene>
    <name evidence="2" type="ORF">AKJ09_08064</name>
</gene>
<evidence type="ECO:0000313" key="2">
    <source>
        <dbReference type="EMBL" id="AKV01401.1"/>
    </source>
</evidence>
<accession>A0A0K1Q6D8</accession>
<dbReference type="STRING" id="1391654.AKJ09_08064"/>
<reference evidence="2 3" key="1">
    <citation type="submission" date="2015-08" db="EMBL/GenBank/DDBJ databases">
        <authorList>
            <person name="Babu N.S."/>
            <person name="Beckwith C.J."/>
            <person name="Beseler K.G."/>
            <person name="Brison A."/>
            <person name="Carone J.V."/>
            <person name="Caskin T.P."/>
            <person name="Diamond M."/>
            <person name="Durham M.E."/>
            <person name="Foxe J.M."/>
            <person name="Go M."/>
            <person name="Henderson B.A."/>
            <person name="Jones I.B."/>
            <person name="McGettigan J.A."/>
            <person name="Micheletti S.J."/>
            <person name="Nasrallah M.E."/>
            <person name="Ortiz D."/>
            <person name="Piller C.R."/>
            <person name="Privatt S.R."/>
            <person name="Schneider S.L."/>
            <person name="Sharp S."/>
            <person name="Smith T.C."/>
            <person name="Stanton J.D."/>
            <person name="Ullery H.E."/>
            <person name="Wilson R.J."/>
            <person name="Serrano M.G."/>
            <person name="Buck G."/>
            <person name="Lee V."/>
            <person name="Wang Y."/>
            <person name="Carvalho R."/>
            <person name="Voegtly L."/>
            <person name="Shi R."/>
            <person name="Duckworth R."/>
            <person name="Johnson A."/>
            <person name="Loviza R."/>
            <person name="Walstead R."/>
            <person name="Shah Z."/>
            <person name="Kiflezghi M."/>
            <person name="Wade K."/>
            <person name="Ball S.L."/>
            <person name="Bradley K.W."/>
            <person name="Asai D.J."/>
            <person name="Bowman C.A."/>
            <person name="Russell D.A."/>
            <person name="Pope W.H."/>
            <person name="Jacobs-Sera D."/>
            <person name="Hendrix R.W."/>
            <person name="Hatfull G.F."/>
        </authorList>
    </citation>
    <scope>NUCLEOTIDE SEQUENCE [LARGE SCALE GENOMIC DNA]</scope>
    <source>
        <strain evidence="2 3">DSM 27648</strain>
    </source>
</reference>
<feature type="region of interest" description="Disordered" evidence="1">
    <location>
        <begin position="1"/>
        <end position="25"/>
    </location>
</feature>
<dbReference type="InterPro" id="IPR017850">
    <property type="entry name" value="Alkaline_phosphatase_core_sf"/>
</dbReference>
<dbReference type="Gene3D" id="3.40.720.10">
    <property type="entry name" value="Alkaline Phosphatase, subunit A"/>
    <property type="match status" value="1"/>
</dbReference>
<proteinExistence type="predicted"/>
<dbReference type="EMBL" id="CP012333">
    <property type="protein sequence ID" value="AKV01401.1"/>
    <property type="molecule type" value="Genomic_DNA"/>
</dbReference>
<protein>
    <submittedName>
        <fullName evidence="2">Uncharacterized protein</fullName>
    </submittedName>
</protein>
<dbReference type="SUPFAM" id="SSF53649">
    <property type="entry name" value="Alkaline phosphatase-like"/>
    <property type="match status" value="1"/>
</dbReference>
<feature type="region of interest" description="Disordered" evidence="1">
    <location>
        <begin position="94"/>
        <end position="116"/>
    </location>
</feature>
<keyword evidence="3" id="KW-1185">Reference proteome</keyword>
<organism evidence="2 3">
    <name type="scientific">Labilithrix luteola</name>
    <dbReference type="NCBI Taxonomy" id="1391654"/>
    <lineage>
        <taxon>Bacteria</taxon>
        <taxon>Pseudomonadati</taxon>
        <taxon>Myxococcota</taxon>
        <taxon>Polyangia</taxon>
        <taxon>Polyangiales</taxon>
        <taxon>Labilitrichaceae</taxon>
        <taxon>Labilithrix</taxon>
    </lineage>
</organism>
<name>A0A0K1Q6D8_9BACT</name>
<evidence type="ECO:0000256" key="1">
    <source>
        <dbReference type="SAM" id="MobiDB-lite"/>
    </source>
</evidence>
<dbReference type="KEGG" id="llu:AKJ09_08064"/>
<evidence type="ECO:0000313" key="3">
    <source>
        <dbReference type="Proteomes" id="UP000064967"/>
    </source>
</evidence>
<sequence length="149" mass="16130">MIASRAAPTQRHARPHVSPLGSLHGRSTDGFGPVLPHANLGELFGEHGFEYHGHSLYEPDVRTLLLARVAGAPPSTVDAPVSLADLTPTILELAGEASSNNRSATSEADPDECDDLSRRLPRERAALAETLESWESWVRRRCAAPTTWC</sequence>
<dbReference type="AlphaFoldDB" id="A0A0K1Q6D8"/>
<dbReference type="Proteomes" id="UP000064967">
    <property type="component" value="Chromosome"/>
</dbReference>
<feature type="compositionally biased region" description="Polar residues" evidence="1">
    <location>
        <begin position="97"/>
        <end position="106"/>
    </location>
</feature>